<evidence type="ECO:0000256" key="4">
    <source>
        <dbReference type="ARBA" id="ARBA00022692"/>
    </source>
</evidence>
<keyword evidence="5" id="KW-0547">Nucleotide-binding</keyword>
<feature type="transmembrane region" description="Helical" evidence="11">
    <location>
        <begin position="689"/>
        <end position="708"/>
    </location>
</feature>
<feature type="transmembrane region" description="Helical" evidence="11">
    <location>
        <begin position="656"/>
        <end position="677"/>
    </location>
</feature>
<comment type="subcellular location">
    <subcellularLocation>
        <location evidence="1">Membrane</location>
        <topology evidence="1">Multi-pass membrane protein</topology>
    </subcellularLocation>
</comment>
<comment type="caution">
    <text evidence="13">The sequence shown here is derived from an EMBL/GenBank/DDBJ whole genome shotgun (WGS) entry which is preliminary data.</text>
</comment>
<feature type="transmembrane region" description="Helical" evidence="11">
    <location>
        <begin position="252"/>
        <end position="272"/>
    </location>
</feature>
<dbReference type="SFLD" id="SFLDF00027">
    <property type="entry name" value="p-type_atpase"/>
    <property type="match status" value="1"/>
</dbReference>
<dbReference type="SUPFAM" id="SSF81665">
    <property type="entry name" value="Calcium ATPase, transmembrane domain M"/>
    <property type="match status" value="1"/>
</dbReference>
<dbReference type="NCBIfam" id="TIGR01494">
    <property type="entry name" value="ATPase_P-type"/>
    <property type="match status" value="2"/>
</dbReference>
<dbReference type="InterPro" id="IPR023299">
    <property type="entry name" value="ATPase_P-typ_cyto_dom_N"/>
</dbReference>
<dbReference type="SFLD" id="SFLDS00003">
    <property type="entry name" value="Haloacid_Dehalogenase"/>
    <property type="match status" value="1"/>
</dbReference>
<dbReference type="Gene3D" id="3.40.50.1000">
    <property type="entry name" value="HAD superfamily/HAD-like"/>
    <property type="match status" value="1"/>
</dbReference>
<keyword evidence="9 11" id="KW-0472">Membrane</keyword>
<name>A0A1J5R3G8_9ZZZZ</name>
<dbReference type="GO" id="GO:0120029">
    <property type="term" value="P:proton export across plasma membrane"/>
    <property type="evidence" value="ECO:0007669"/>
    <property type="project" value="InterPro"/>
</dbReference>
<reference evidence="13" key="1">
    <citation type="submission" date="2016-10" db="EMBL/GenBank/DDBJ databases">
        <title>Sequence of Gallionella enrichment culture.</title>
        <authorList>
            <person name="Poehlein A."/>
            <person name="Muehling M."/>
            <person name="Daniel R."/>
        </authorList>
    </citation>
    <scope>NUCLEOTIDE SEQUENCE</scope>
</reference>
<evidence type="ECO:0000256" key="5">
    <source>
        <dbReference type="ARBA" id="ARBA00022741"/>
    </source>
</evidence>
<dbReference type="AlphaFoldDB" id="A0A1J5R3G8"/>
<dbReference type="Gene3D" id="2.70.150.10">
    <property type="entry name" value="Calcium-transporting ATPase, cytoplasmic transduction domain A"/>
    <property type="match status" value="1"/>
</dbReference>
<dbReference type="InterPro" id="IPR036412">
    <property type="entry name" value="HAD-like_sf"/>
</dbReference>
<evidence type="ECO:0000256" key="10">
    <source>
        <dbReference type="SAM" id="MobiDB-lite"/>
    </source>
</evidence>
<feature type="transmembrane region" description="Helical" evidence="11">
    <location>
        <begin position="720"/>
        <end position="741"/>
    </location>
</feature>
<evidence type="ECO:0000256" key="2">
    <source>
        <dbReference type="ARBA" id="ARBA00008804"/>
    </source>
</evidence>
<dbReference type="InterPro" id="IPR008250">
    <property type="entry name" value="ATPase_P-typ_transduc_dom_A_sf"/>
</dbReference>
<evidence type="ECO:0000256" key="8">
    <source>
        <dbReference type="ARBA" id="ARBA00022989"/>
    </source>
</evidence>
<dbReference type="FunFam" id="2.70.150.10:FF:000042">
    <property type="entry name" value="Plasma membrane ATPase"/>
    <property type="match status" value="1"/>
</dbReference>
<evidence type="ECO:0000256" key="6">
    <source>
        <dbReference type="ARBA" id="ARBA00022840"/>
    </source>
</evidence>
<keyword evidence="4 11" id="KW-0812">Transmembrane</keyword>
<dbReference type="NCBIfam" id="TIGR01647">
    <property type="entry name" value="ATPase-IIIA_H"/>
    <property type="match status" value="1"/>
</dbReference>
<feature type="domain" description="Cation-transporting P-type ATPase N-terminal" evidence="12">
    <location>
        <begin position="2"/>
        <end position="70"/>
    </location>
</feature>
<dbReference type="Pfam" id="PF00702">
    <property type="entry name" value="Hydrolase"/>
    <property type="match status" value="1"/>
</dbReference>
<protein>
    <submittedName>
        <fullName evidence="13">Calcium-transporting ATPase 1</fullName>
        <ecNumber evidence="13">3.6.3.8</ecNumber>
    </submittedName>
</protein>
<dbReference type="GO" id="GO:0005524">
    <property type="term" value="F:ATP binding"/>
    <property type="evidence" value="ECO:0007669"/>
    <property type="project" value="UniProtKB-KW"/>
</dbReference>
<organism evidence="13">
    <name type="scientific">mine drainage metagenome</name>
    <dbReference type="NCBI Taxonomy" id="410659"/>
    <lineage>
        <taxon>unclassified sequences</taxon>
        <taxon>metagenomes</taxon>
        <taxon>ecological metagenomes</taxon>
    </lineage>
</organism>
<dbReference type="GO" id="GO:0016887">
    <property type="term" value="F:ATP hydrolysis activity"/>
    <property type="evidence" value="ECO:0007669"/>
    <property type="project" value="InterPro"/>
</dbReference>
<keyword evidence="6" id="KW-0067">ATP-binding</keyword>
<evidence type="ECO:0000259" key="12">
    <source>
        <dbReference type="SMART" id="SM00831"/>
    </source>
</evidence>
<dbReference type="InterPro" id="IPR023214">
    <property type="entry name" value="HAD_sf"/>
</dbReference>
<dbReference type="Pfam" id="PF00690">
    <property type="entry name" value="Cation_ATPase_N"/>
    <property type="match status" value="1"/>
</dbReference>
<feature type="transmembrane region" description="Helical" evidence="11">
    <location>
        <begin position="220"/>
        <end position="240"/>
    </location>
</feature>
<evidence type="ECO:0000256" key="11">
    <source>
        <dbReference type="SAM" id="Phobius"/>
    </source>
</evidence>
<keyword evidence="3" id="KW-0597">Phosphoprotein</keyword>
<evidence type="ECO:0000256" key="7">
    <source>
        <dbReference type="ARBA" id="ARBA00022967"/>
    </source>
</evidence>
<feature type="transmembrane region" description="Helical" evidence="11">
    <location>
        <begin position="599"/>
        <end position="617"/>
    </location>
</feature>
<dbReference type="PRINTS" id="PR00120">
    <property type="entry name" value="HATPASE"/>
</dbReference>
<dbReference type="Gene3D" id="1.20.1110.10">
    <property type="entry name" value="Calcium-transporting ATPase, transmembrane domain"/>
    <property type="match status" value="1"/>
</dbReference>
<dbReference type="SMART" id="SM00831">
    <property type="entry name" value="Cation_ATPase_N"/>
    <property type="match status" value="1"/>
</dbReference>
<dbReference type="InterPro" id="IPR044492">
    <property type="entry name" value="P_typ_ATPase_HD_dom"/>
</dbReference>
<dbReference type="InterPro" id="IPR001757">
    <property type="entry name" value="P_typ_ATPase"/>
</dbReference>
<feature type="region of interest" description="Disordered" evidence="10">
    <location>
        <begin position="1"/>
        <end position="20"/>
    </location>
</feature>
<dbReference type="GO" id="GO:0016020">
    <property type="term" value="C:membrane"/>
    <property type="evidence" value="ECO:0007669"/>
    <property type="project" value="UniProtKB-SubCell"/>
</dbReference>
<dbReference type="Pfam" id="PF00122">
    <property type="entry name" value="E1-E2_ATPase"/>
    <property type="match status" value="1"/>
</dbReference>
<keyword evidence="8 11" id="KW-1133">Transmembrane helix</keyword>
<keyword evidence="13" id="KW-0378">Hydrolase</keyword>
<dbReference type="SUPFAM" id="SSF81653">
    <property type="entry name" value="Calcium ATPase, transduction domain A"/>
    <property type="match status" value="1"/>
</dbReference>
<proteinExistence type="inferred from homology"/>
<dbReference type="EMBL" id="MLJW01000469">
    <property type="protein sequence ID" value="OIQ86599.1"/>
    <property type="molecule type" value="Genomic_DNA"/>
</dbReference>
<dbReference type="SFLD" id="SFLDG00002">
    <property type="entry name" value="C1.7:_P-type_atpase_like"/>
    <property type="match status" value="1"/>
</dbReference>
<sequence>MRVIAVDASEPPAAPEGLSATEAASRLAEYGPNTVPQTDSHRIRSLMGKLMGPVPWMLEAAAVLELVVGKVTEAVIVLALLVFNGVLSSVQEGRAADALTLLQRRLAVQSRVRRDGAWQLIDASGLVPGDVVHIRLGDAVPADLHLADGRVGVDESVLTGESTQVERGPGDTVFAGSTIRRGEATATVTATGARTSFGHTAELVRTATTQSHLEQLVFRIVWALLAMDGALVVAIVGYAVATHLPAREILPFVLILVIASVPVALPATFTLATSLGAAAMAKGGALVTHLAAIEEAAAMDLLFTDKTGTITQNSLAVAVLHPYGSMSDDDLLRDAALASDEATQDPIDLAVLVAARERRVDLDVERLSFVPFDPSTKRSEAVVRLDGAELRVVKGAPQVIATLVAGAPQIGADVEAAAAGGSRVLAVAAGAETLELVGLIGLADPPRPDSADLVARLGALGIRAVMVTGDTAPTAVGIARLVGLGERVAPATSLRSAETDLDLFDVYAGVLPADKLHLVEQAQRAGHVVGMTGDGVNDAPALKRAEVGTAVESATDVAKAAASIVLTTAGLGAIIAAVEAGRRIYQRMLTYTINKVVKTFQVALFLGLGLLATGTFVTTPRLILLLLFANDFVTTSLATDHVGFSAVPDRWRVRSIVTVALSIAVPWLAFSFGTFLVGRDVLHLPLAQVQTLVFLMLVFTGQATIYLVRERHHLWSSMPSWWMLGGTVADVAVVIALATSGTLMDPISWADALGVLGAVVLATLALDLGKVWLQSRSGLSGPARQASRAT</sequence>
<dbReference type="InterPro" id="IPR004014">
    <property type="entry name" value="ATPase_P-typ_cation-transptr_N"/>
</dbReference>
<dbReference type="InterPro" id="IPR023298">
    <property type="entry name" value="ATPase_P-typ_TM_dom_sf"/>
</dbReference>
<gene>
    <name evidence="13" type="ORF">GALL_315300</name>
</gene>
<dbReference type="PRINTS" id="PR00119">
    <property type="entry name" value="CATATPASE"/>
</dbReference>
<dbReference type="EC" id="3.6.3.8" evidence="13"/>
<evidence type="ECO:0000313" key="13">
    <source>
        <dbReference type="EMBL" id="OIQ86599.1"/>
    </source>
</evidence>
<feature type="transmembrane region" description="Helical" evidence="11">
    <location>
        <begin position="560"/>
        <end position="578"/>
    </location>
</feature>
<dbReference type="Gene3D" id="3.40.1110.10">
    <property type="entry name" value="Calcium-transporting ATPase, cytoplasmic domain N"/>
    <property type="match status" value="1"/>
</dbReference>
<keyword evidence="7" id="KW-1278">Translocase</keyword>
<evidence type="ECO:0000256" key="9">
    <source>
        <dbReference type="ARBA" id="ARBA00023136"/>
    </source>
</evidence>
<dbReference type="InterPro" id="IPR018303">
    <property type="entry name" value="ATPase_P-typ_P_site"/>
</dbReference>
<dbReference type="InterPro" id="IPR006534">
    <property type="entry name" value="P-type_ATPase_IIIA"/>
</dbReference>
<evidence type="ECO:0000256" key="3">
    <source>
        <dbReference type="ARBA" id="ARBA00022553"/>
    </source>
</evidence>
<evidence type="ECO:0000256" key="1">
    <source>
        <dbReference type="ARBA" id="ARBA00004141"/>
    </source>
</evidence>
<feature type="transmembrane region" description="Helical" evidence="11">
    <location>
        <begin position="747"/>
        <end position="766"/>
    </location>
</feature>
<dbReference type="InterPro" id="IPR059000">
    <property type="entry name" value="ATPase_P-type_domA"/>
</dbReference>
<dbReference type="SUPFAM" id="SSF56784">
    <property type="entry name" value="HAD-like"/>
    <property type="match status" value="1"/>
</dbReference>
<dbReference type="PROSITE" id="PS00154">
    <property type="entry name" value="ATPASE_E1_E2"/>
    <property type="match status" value="1"/>
</dbReference>
<accession>A0A1J5R3G8</accession>
<comment type="similarity">
    <text evidence="2">Belongs to the cation transport ATPase (P-type) (TC 3.A.3) family. Type IIIA subfamily.</text>
</comment>
<dbReference type="GO" id="GO:0008553">
    <property type="term" value="F:P-type proton-exporting transporter activity"/>
    <property type="evidence" value="ECO:0007669"/>
    <property type="project" value="InterPro"/>
</dbReference>
<dbReference type="PANTHER" id="PTHR42861">
    <property type="entry name" value="CALCIUM-TRANSPORTING ATPASE"/>
    <property type="match status" value="1"/>
</dbReference>